<dbReference type="EMBL" id="JBHUCZ010000001">
    <property type="protein sequence ID" value="MFD1565977.1"/>
    <property type="molecule type" value="Genomic_DNA"/>
</dbReference>
<dbReference type="InterPro" id="IPR031803">
    <property type="entry name" value="BAT_GAF/HTH-assoc"/>
</dbReference>
<reference evidence="6 7" key="1">
    <citation type="journal article" date="2019" name="Int. J. Syst. Evol. Microbiol.">
        <title>The Global Catalogue of Microorganisms (GCM) 10K type strain sequencing project: providing services to taxonomists for standard genome sequencing and annotation.</title>
        <authorList>
            <consortium name="The Broad Institute Genomics Platform"/>
            <consortium name="The Broad Institute Genome Sequencing Center for Infectious Disease"/>
            <person name="Wu L."/>
            <person name="Ma J."/>
        </authorList>
    </citation>
    <scope>NUCLEOTIDE SEQUENCE [LARGE SCALE GENOMIC DNA]</scope>
    <source>
        <strain evidence="6 7">CGMCC 1.12859</strain>
    </source>
</reference>
<dbReference type="Pfam" id="PF15915">
    <property type="entry name" value="BAT"/>
    <property type="match status" value="1"/>
</dbReference>
<sequence>MSLIAELRISGEPFALGHALGAAGGMRAETEYSVPAPAGPVVFIWTWGGEFEAFEAALPDDPTVQAFELIEDDGERRLYEVVLDDSPALIDPAPLHRKTSASQLGMVTAANCAFITERLPDRESLSEYIRLCREHGYEVELLRAYPADDDHAKYDLSEKQVDALRAALDAGYFETPRGTDLGSLAEEFDISEQALSERLRRGVAAVLESTVGELGEHKRPRTNVAAGQGVPSEIDTPSG</sequence>
<evidence type="ECO:0000256" key="1">
    <source>
        <dbReference type="ARBA" id="ARBA00023015"/>
    </source>
</evidence>
<feature type="domain" description="HTH bat-type" evidence="4">
    <location>
        <begin position="156"/>
        <end position="202"/>
    </location>
</feature>
<comment type="caution">
    <text evidence="6">The sequence shown here is derived from an EMBL/GenBank/DDBJ whole genome shotgun (WGS) entry which is preliminary data.</text>
</comment>
<name>A0ABD6BLR0_9EURY</name>
<dbReference type="AlphaFoldDB" id="A0ABD6BLR0"/>
<dbReference type="PANTHER" id="PTHR34236">
    <property type="entry name" value="DIMETHYL SULFOXIDE REDUCTASE TRANSCRIPTIONAL ACTIVATOR"/>
    <property type="match status" value="1"/>
</dbReference>
<evidence type="ECO:0000313" key="7">
    <source>
        <dbReference type="Proteomes" id="UP001597139"/>
    </source>
</evidence>
<keyword evidence="2" id="KW-0804">Transcription</keyword>
<proteinExistence type="predicted"/>
<feature type="domain" description="Bacterioopsin transcriptional activator GAF and HTH associated" evidence="5">
    <location>
        <begin position="6"/>
        <end position="143"/>
    </location>
</feature>
<evidence type="ECO:0000256" key="2">
    <source>
        <dbReference type="ARBA" id="ARBA00023163"/>
    </source>
</evidence>
<dbReference type="Pfam" id="PF04967">
    <property type="entry name" value="HTH_10"/>
    <property type="match status" value="1"/>
</dbReference>
<dbReference type="Proteomes" id="UP001597139">
    <property type="component" value="Unassembled WGS sequence"/>
</dbReference>
<keyword evidence="7" id="KW-1185">Reference proteome</keyword>
<protein>
    <submittedName>
        <fullName evidence="6">Helix-turn-helix domain-containing protein</fullName>
    </submittedName>
</protein>
<organism evidence="6 7">
    <name type="scientific">Halolamina litorea</name>
    <dbReference type="NCBI Taxonomy" id="1515593"/>
    <lineage>
        <taxon>Archaea</taxon>
        <taxon>Methanobacteriati</taxon>
        <taxon>Methanobacteriota</taxon>
        <taxon>Stenosarchaea group</taxon>
        <taxon>Halobacteria</taxon>
        <taxon>Halobacteriales</taxon>
        <taxon>Haloferacaceae</taxon>
    </lineage>
</organism>
<dbReference type="PANTHER" id="PTHR34236:SF1">
    <property type="entry name" value="DIMETHYL SULFOXIDE REDUCTASE TRANSCRIPTIONAL ACTIVATOR"/>
    <property type="match status" value="1"/>
</dbReference>
<evidence type="ECO:0000256" key="3">
    <source>
        <dbReference type="SAM" id="MobiDB-lite"/>
    </source>
</evidence>
<evidence type="ECO:0000259" key="4">
    <source>
        <dbReference type="Pfam" id="PF04967"/>
    </source>
</evidence>
<dbReference type="RefSeq" id="WP_267645217.1">
    <property type="nucleotide sequence ID" value="NZ_JANHGR010000001.1"/>
</dbReference>
<keyword evidence="1" id="KW-0805">Transcription regulation</keyword>
<accession>A0ABD6BLR0</accession>
<evidence type="ECO:0000259" key="5">
    <source>
        <dbReference type="Pfam" id="PF15915"/>
    </source>
</evidence>
<dbReference type="InterPro" id="IPR007050">
    <property type="entry name" value="HTH_bacterioopsin"/>
</dbReference>
<feature type="region of interest" description="Disordered" evidence="3">
    <location>
        <begin position="214"/>
        <end position="239"/>
    </location>
</feature>
<evidence type="ECO:0000313" key="6">
    <source>
        <dbReference type="EMBL" id="MFD1565977.1"/>
    </source>
</evidence>
<gene>
    <name evidence="6" type="ORF">ACFSAU_00575</name>
</gene>